<comment type="catalytic activity">
    <reaction evidence="5">
        <text>a 1,2-diacyl-sn-glycero-3-phosphocholine + H2O = a 1-acyl-sn-glycero-3-phosphocholine + a fatty acid + H(+)</text>
        <dbReference type="Rhea" id="RHEA:15801"/>
        <dbReference type="ChEBI" id="CHEBI:15377"/>
        <dbReference type="ChEBI" id="CHEBI:15378"/>
        <dbReference type="ChEBI" id="CHEBI:28868"/>
        <dbReference type="ChEBI" id="CHEBI:57643"/>
        <dbReference type="ChEBI" id="CHEBI:58168"/>
        <dbReference type="EC" id="3.1.1.4"/>
    </reaction>
</comment>
<dbReference type="Pfam" id="PF00068">
    <property type="entry name" value="Phospholip_A2_1"/>
    <property type="match status" value="1"/>
</dbReference>
<evidence type="ECO:0000256" key="1">
    <source>
        <dbReference type="ARBA" id="ARBA00004613"/>
    </source>
</evidence>
<keyword evidence="8" id="KW-1185">Reference proteome</keyword>
<evidence type="ECO:0000313" key="8">
    <source>
        <dbReference type="Proteomes" id="UP000695000"/>
    </source>
</evidence>
<feature type="compositionally biased region" description="Polar residues" evidence="6">
    <location>
        <begin position="67"/>
        <end position="80"/>
    </location>
</feature>
<feature type="region of interest" description="Disordered" evidence="6">
    <location>
        <begin position="60"/>
        <end position="80"/>
    </location>
</feature>
<keyword evidence="5" id="KW-0732">Signal</keyword>
<dbReference type="PRINTS" id="PR00389">
    <property type="entry name" value="PHPHLIPASEA2"/>
</dbReference>
<feature type="chain" id="PRO_5044964086" description="Phospholipase A2" evidence="5">
    <location>
        <begin position="21"/>
        <end position="216"/>
    </location>
</feature>
<dbReference type="RefSeq" id="XP_017785801.1">
    <property type="nucleotide sequence ID" value="XM_017930312.1"/>
</dbReference>
<keyword evidence="2 5" id="KW-0964">Secreted</keyword>
<evidence type="ECO:0000256" key="4">
    <source>
        <dbReference type="RuleBase" id="RU003654"/>
    </source>
</evidence>
<dbReference type="InterPro" id="IPR033113">
    <property type="entry name" value="PLA2_histidine"/>
</dbReference>
<dbReference type="SMART" id="SM00085">
    <property type="entry name" value="PA2c"/>
    <property type="match status" value="1"/>
</dbReference>
<dbReference type="PANTHER" id="PTHR11716:SF107">
    <property type="entry name" value="PHOSPHOLIPASE A2"/>
    <property type="match status" value="1"/>
</dbReference>
<keyword evidence="5" id="KW-0378">Hydrolase</keyword>
<evidence type="ECO:0000256" key="2">
    <source>
        <dbReference type="ARBA" id="ARBA00022525"/>
    </source>
</evidence>
<evidence type="ECO:0000259" key="7">
    <source>
        <dbReference type="SMART" id="SM00085"/>
    </source>
</evidence>
<reference evidence="9" key="1">
    <citation type="submission" date="2025-08" db="UniProtKB">
        <authorList>
            <consortium name="RefSeq"/>
        </authorList>
    </citation>
    <scope>IDENTIFICATION</scope>
    <source>
        <tissue evidence="9">Whole Larva</tissue>
    </source>
</reference>
<sequence>MCQFRILFALTFILFHNADGDGKGSPHPPGAHLNLSHGMTGIEAVDGSAQAVHYLARSNDPFGPSRQIPQKRSSNGGSVATRSKRGVLELYNMVRCSTGCNPLIYKGYGCYCGFLGSGFPVDGIDMCCKQHDWCYNTANCPMYLEYFVPYYWKCWKDKSLCAIDHLEWGGSGSCAQRLCECDRLLSECLSRHPCPKSRALCTSSPWRLLQNTFMIF</sequence>
<dbReference type="GeneID" id="108568959"/>
<dbReference type="PROSITE" id="PS00119">
    <property type="entry name" value="PA2_ASP"/>
    <property type="match status" value="1"/>
</dbReference>
<dbReference type="Proteomes" id="UP000695000">
    <property type="component" value="Unplaced"/>
</dbReference>
<dbReference type="SUPFAM" id="SSF48619">
    <property type="entry name" value="Phospholipase A2, PLA2"/>
    <property type="match status" value="1"/>
</dbReference>
<feature type="signal peptide" evidence="5">
    <location>
        <begin position="1"/>
        <end position="20"/>
    </location>
</feature>
<keyword evidence="5" id="KW-0443">Lipid metabolism</keyword>
<dbReference type="InterPro" id="IPR001211">
    <property type="entry name" value="PLA2"/>
</dbReference>
<comment type="subcellular location">
    <subcellularLocation>
        <location evidence="1 5">Secreted</location>
    </subcellularLocation>
</comment>
<evidence type="ECO:0000256" key="5">
    <source>
        <dbReference type="RuleBase" id="RU361236"/>
    </source>
</evidence>
<keyword evidence="5" id="KW-0106">Calcium</keyword>
<gene>
    <name evidence="9" type="primary">LOC108568959</name>
</gene>
<keyword evidence="3" id="KW-1015">Disulfide bond</keyword>
<comment type="similarity">
    <text evidence="4">Belongs to the phospholipase A2 family.</text>
</comment>
<organism evidence="8 9">
    <name type="scientific">Nicrophorus vespilloides</name>
    <name type="common">Boreal carrion beetle</name>
    <dbReference type="NCBI Taxonomy" id="110193"/>
    <lineage>
        <taxon>Eukaryota</taxon>
        <taxon>Metazoa</taxon>
        <taxon>Ecdysozoa</taxon>
        <taxon>Arthropoda</taxon>
        <taxon>Hexapoda</taxon>
        <taxon>Insecta</taxon>
        <taxon>Pterygota</taxon>
        <taxon>Neoptera</taxon>
        <taxon>Endopterygota</taxon>
        <taxon>Coleoptera</taxon>
        <taxon>Polyphaga</taxon>
        <taxon>Staphyliniformia</taxon>
        <taxon>Silphidae</taxon>
        <taxon>Nicrophorinae</taxon>
        <taxon>Nicrophorus</taxon>
    </lineage>
</organism>
<dbReference type="InterPro" id="IPR036444">
    <property type="entry name" value="PLipase_A2_dom_sf"/>
</dbReference>
<dbReference type="Gene3D" id="1.20.90.10">
    <property type="entry name" value="Phospholipase A2 domain"/>
    <property type="match status" value="1"/>
</dbReference>
<feature type="domain" description="Phospholipase A2-like central" evidence="7">
    <location>
        <begin position="86"/>
        <end position="202"/>
    </location>
</feature>
<dbReference type="EC" id="3.1.1.4" evidence="5"/>
<dbReference type="PROSITE" id="PS00118">
    <property type="entry name" value="PA2_HIS"/>
    <property type="match status" value="1"/>
</dbReference>
<dbReference type="InterPro" id="IPR033112">
    <property type="entry name" value="PLA2_Asp_AS"/>
</dbReference>
<accession>A0ABM1NG51</accession>
<dbReference type="InterPro" id="IPR016090">
    <property type="entry name" value="PLA2-like_dom"/>
</dbReference>
<comment type="cofactor">
    <cofactor evidence="5">
        <name>Ca(2+)</name>
        <dbReference type="ChEBI" id="CHEBI:29108"/>
    </cofactor>
</comment>
<protein>
    <recommendedName>
        <fullName evidence="5">Phospholipase A2</fullName>
        <ecNumber evidence="5">3.1.1.4</ecNumber>
    </recommendedName>
</protein>
<evidence type="ECO:0000256" key="6">
    <source>
        <dbReference type="SAM" id="MobiDB-lite"/>
    </source>
</evidence>
<evidence type="ECO:0000313" key="9">
    <source>
        <dbReference type="RefSeq" id="XP_017785801.1"/>
    </source>
</evidence>
<dbReference type="CDD" id="cd00125">
    <property type="entry name" value="PLA2c"/>
    <property type="match status" value="1"/>
</dbReference>
<dbReference type="PANTHER" id="PTHR11716">
    <property type="entry name" value="PHOSPHOLIPASE A2 FAMILY MEMBER"/>
    <property type="match status" value="1"/>
</dbReference>
<evidence type="ECO:0000256" key="3">
    <source>
        <dbReference type="ARBA" id="ARBA00023157"/>
    </source>
</evidence>
<proteinExistence type="inferred from homology"/>
<name>A0ABM1NG51_NICVS</name>